<dbReference type="RefSeq" id="WP_204916132.1">
    <property type="nucleotide sequence ID" value="NZ_BAAAQP010000003.1"/>
</dbReference>
<evidence type="ECO:0000313" key="2">
    <source>
        <dbReference type="EMBL" id="MBM7797445.1"/>
    </source>
</evidence>
<evidence type="ECO:0000259" key="1">
    <source>
        <dbReference type="PROSITE" id="PS51340"/>
    </source>
</evidence>
<gene>
    <name evidence="2" type="ORF">JOE57_000366</name>
</gene>
<sequence>MRVDRIGFTALKGAAHSEHDQVELAVGGPVGDRLFCLLDPGQDRVLRTVENPWFLTAAAQWDGTTLSLQHRDGLLKGPAEGTGDFRYVDYWGRRVEVEILHGPWAAPYRRRLGRPVELVRSTVPSALVYGAPVSLVSSSSLSTLAEASGVPVTELAVRLRMTFTVDTPGLPAHVEDDWVGAELTLGDARVAVTSTIPRCAVINLNPATGLPDRPVLTALARYRRTDAAVPLGVDAVVTCPGTVRRGDPVRAG</sequence>
<dbReference type="InterPro" id="IPR011037">
    <property type="entry name" value="Pyrv_Knase-like_insert_dom_sf"/>
</dbReference>
<name>A0ABS2REL5_9ACTN</name>
<dbReference type="InterPro" id="IPR005302">
    <property type="entry name" value="MoCF_Sase_C"/>
</dbReference>
<comment type="caution">
    <text evidence="2">The sequence shown here is derived from an EMBL/GenBank/DDBJ whole genome shotgun (WGS) entry which is preliminary data.</text>
</comment>
<dbReference type="EMBL" id="JAFBCF010000001">
    <property type="protein sequence ID" value="MBM7797445.1"/>
    <property type="molecule type" value="Genomic_DNA"/>
</dbReference>
<organism evidence="2 3">
    <name type="scientific">Microlunatus panaciterrae</name>
    <dbReference type="NCBI Taxonomy" id="400768"/>
    <lineage>
        <taxon>Bacteria</taxon>
        <taxon>Bacillati</taxon>
        <taxon>Actinomycetota</taxon>
        <taxon>Actinomycetes</taxon>
        <taxon>Propionibacteriales</taxon>
        <taxon>Propionibacteriaceae</taxon>
        <taxon>Microlunatus</taxon>
    </lineage>
</organism>
<protein>
    <submittedName>
        <fullName evidence="2">Uncharacterized protein YcbX</fullName>
    </submittedName>
</protein>
<keyword evidence="3" id="KW-1185">Reference proteome</keyword>
<dbReference type="Proteomes" id="UP000704762">
    <property type="component" value="Unassembled WGS sequence"/>
</dbReference>
<accession>A0ABS2REL5</accession>
<feature type="domain" description="MOSC" evidence="1">
    <location>
        <begin position="110"/>
        <end position="252"/>
    </location>
</feature>
<evidence type="ECO:0000313" key="3">
    <source>
        <dbReference type="Proteomes" id="UP000704762"/>
    </source>
</evidence>
<reference evidence="2 3" key="1">
    <citation type="submission" date="2021-01" db="EMBL/GenBank/DDBJ databases">
        <title>Sequencing the genomes of 1000 actinobacteria strains.</title>
        <authorList>
            <person name="Klenk H.-P."/>
        </authorList>
    </citation>
    <scope>NUCLEOTIDE SEQUENCE [LARGE SCALE GENOMIC DNA]</scope>
    <source>
        <strain evidence="2 3">DSM 18662</strain>
    </source>
</reference>
<proteinExistence type="predicted"/>
<dbReference type="Pfam" id="PF03473">
    <property type="entry name" value="MOSC"/>
    <property type="match status" value="1"/>
</dbReference>
<dbReference type="PROSITE" id="PS51340">
    <property type="entry name" value="MOSC"/>
    <property type="match status" value="1"/>
</dbReference>
<dbReference type="SUPFAM" id="SSF50800">
    <property type="entry name" value="PK beta-barrel domain-like"/>
    <property type="match status" value="1"/>
</dbReference>